<feature type="region of interest" description="Disordered" evidence="1">
    <location>
        <begin position="106"/>
        <end position="166"/>
    </location>
</feature>
<feature type="compositionally biased region" description="Low complexity" evidence="1">
    <location>
        <begin position="139"/>
        <end position="157"/>
    </location>
</feature>
<gene>
    <name evidence="2" type="ORF">S12H4_17862</name>
</gene>
<dbReference type="Pfam" id="PF13730">
    <property type="entry name" value="HTH_36"/>
    <property type="match status" value="1"/>
</dbReference>
<comment type="caution">
    <text evidence="2">The sequence shown here is derived from an EMBL/GenBank/DDBJ whole genome shotgun (WGS) entry which is preliminary data.</text>
</comment>
<reference evidence="2" key="1">
    <citation type="journal article" date="2014" name="Front. Microbiol.">
        <title>High frequency of phylogenetically diverse reductive dehalogenase-homologous genes in deep subseafloor sedimentary metagenomes.</title>
        <authorList>
            <person name="Kawai M."/>
            <person name="Futagami T."/>
            <person name="Toyoda A."/>
            <person name="Takaki Y."/>
            <person name="Nishi S."/>
            <person name="Hori S."/>
            <person name="Arai W."/>
            <person name="Tsubouchi T."/>
            <person name="Morono Y."/>
            <person name="Uchiyama I."/>
            <person name="Ito T."/>
            <person name="Fujiyama A."/>
            <person name="Inagaki F."/>
            <person name="Takami H."/>
        </authorList>
    </citation>
    <scope>NUCLEOTIDE SEQUENCE</scope>
    <source>
        <strain evidence="2">Expedition CK06-06</strain>
    </source>
</reference>
<evidence type="ECO:0000256" key="1">
    <source>
        <dbReference type="SAM" id="MobiDB-lite"/>
    </source>
</evidence>
<dbReference type="AlphaFoldDB" id="X1S2V6"/>
<protein>
    <submittedName>
        <fullName evidence="2">Uncharacterized protein</fullName>
    </submittedName>
</protein>
<dbReference type="EMBL" id="BARW01008769">
    <property type="protein sequence ID" value="GAI87223.1"/>
    <property type="molecule type" value="Genomic_DNA"/>
</dbReference>
<name>X1S2V6_9ZZZZ</name>
<organism evidence="2">
    <name type="scientific">marine sediment metagenome</name>
    <dbReference type="NCBI Taxonomy" id="412755"/>
    <lineage>
        <taxon>unclassified sequences</taxon>
        <taxon>metagenomes</taxon>
        <taxon>ecological metagenomes</taxon>
    </lineage>
</organism>
<feature type="non-terminal residue" evidence="2">
    <location>
        <position position="166"/>
    </location>
</feature>
<evidence type="ECO:0000313" key="2">
    <source>
        <dbReference type="EMBL" id="GAI87223.1"/>
    </source>
</evidence>
<feature type="compositionally biased region" description="Basic and acidic residues" evidence="1">
    <location>
        <begin position="113"/>
        <end position="122"/>
    </location>
</feature>
<accession>X1S2V6</accession>
<sequence length="166" mass="18882">MPIYRVHKNKTHPFTIIDNTSINDKRLSAKAKGILLYLISKPDNWYTTLPNLVLAFSDSKYSIRTGLNELIKFGYIIRTHVRKDDGRFTFYDYAVYEQPIKETIGASASSPESDNRTLDNRTLKNRTLLNTDNKESTEKNNNNTPDKFSSSAAAAFSYDSKNSKTA</sequence>
<proteinExistence type="predicted"/>